<comment type="similarity">
    <text evidence="1">Belongs to the carbohydrate kinase PfkB family.</text>
</comment>
<dbReference type="CDD" id="cd01166">
    <property type="entry name" value="KdgK"/>
    <property type="match status" value="1"/>
</dbReference>
<evidence type="ECO:0000256" key="1">
    <source>
        <dbReference type="ARBA" id="ARBA00010688"/>
    </source>
</evidence>
<dbReference type="GO" id="GO:0016301">
    <property type="term" value="F:kinase activity"/>
    <property type="evidence" value="ECO:0007669"/>
    <property type="project" value="UniProtKB-KW"/>
</dbReference>
<proteinExistence type="inferred from homology"/>
<name>A0A7T3RDG9_9SPIR</name>
<sequence>MKVVTFGELLLRLEPEGYYRFVQVDKMTSTFGGAEANVAVSLANFGIDSYYVTKLPCHEIGQSAVNSLRRFGVHTEYISRGGSRVGIYYNERGASQRPSKCIYDRAHSSIAESVPEDFDWDSIFKDCSWFHLTGVTPALGGNLPLICEQACAAAKKAGAIVSVDLNYRSKLWTREEARAVMERICRYVDVCVSNEEDARDVFGIEACGSDVENGLINRESYKEVAVKLAQKFGFKKVAVTLRKSVNANNNRWSALLYDGSEFYLSREYDMVIVDRLGGGDSFCAGLIYSLLNGFNSRNAVEFASAASCLKHSVEGDFNMVTADEVNRLARGDITGRIQR</sequence>
<reference evidence="5 6" key="1">
    <citation type="submission" date="2020-11" db="EMBL/GenBank/DDBJ databases">
        <title>Treponema Peruensis nv. sp., first commensal Treponema isolated from human feces.</title>
        <authorList>
            <person name="Belkhou C."/>
            <person name="Raes J."/>
        </authorList>
    </citation>
    <scope>NUCLEOTIDE SEQUENCE [LARGE SCALE GENOMIC DNA]</scope>
    <source>
        <strain evidence="5 6">RCC2812</strain>
    </source>
</reference>
<dbReference type="PANTHER" id="PTHR43320:SF2">
    <property type="entry name" value="2-DEHYDRO-3-DEOXYGLUCONOKINASE_2-DEHYDRO-3-DEOXYGALACTONOKINASE"/>
    <property type="match status" value="1"/>
</dbReference>
<evidence type="ECO:0000256" key="3">
    <source>
        <dbReference type="ARBA" id="ARBA00022777"/>
    </source>
</evidence>
<dbReference type="Proteomes" id="UP000595224">
    <property type="component" value="Chromosome"/>
</dbReference>
<organism evidence="5 6">
    <name type="scientific">Treponema peruense</name>
    <dbReference type="NCBI Taxonomy" id="2787628"/>
    <lineage>
        <taxon>Bacteria</taxon>
        <taxon>Pseudomonadati</taxon>
        <taxon>Spirochaetota</taxon>
        <taxon>Spirochaetia</taxon>
        <taxon>Spirochaetales</taxon>
        <taxon>Treponemataceae</taxon>
        <taxon>Treponema</taxon>
    </lineage>
</organism>
<accession>A0A7T3RDG9</accession>
<dbReference type="RefSeq" id="WP_198442686.1">
    <property type="nucleotide sequence ID" value="NZ_CBCSHE010000007.1"/>
</dbReference>
<dbReference type="EMBL" id="CP064936">
    <property type="protein sequence ID" value="QQA01088.1"/>
    <property type="molecule type" value="Genomic_DNA"/>
</dbReference>
<feature type="domain" description="Carbohydrate kinase PfkB" evidence="4">
    <location>
        <begin position="2"/>
        <end position="315"/>
    </location>
</feature>
<dbReference type="SUPFAM" id="SSF53613">
    <property type="entry name" value="Ribokinase-like"/>
    <property type="match status" value="1"/>
</dbReference>
<dbReference type="InterPro" id="IPR029056">
    <property type="entry name" value="Ribokinase-like"/>
</dbReference>
<keyword evidence="6" id="KW-1185">Reference proteome</keyword>
<dbReference type="Gene3D" id="3.40.1190.20">
    <property type="match status" value="1"/>
</dbReference>
<dbReference type="KEGG" id="tper:IWA51_00170"/>
<dbReference type="PANTHER" id="PTHR43320">
    <property type="entry name" value="SUGAR KINASE"/>
    <property type="match status" value="1"/>
</dbReference>
<evidence type="ECO:0000256" key="2">
    <source>
        <dbReference type="ARBA" id="ARBA00022679"/>
    </source>
</evidence>
<dbReference type="AlphaFoldDB" id="A0A7T3RDG9"/>
<dbReference type="InterPro" id="IPR052700">
    <property type="entry name" value="Carb_kinase_PfkB-like"/>
</dbReference>
<evidence type="ECO:0000313" key="6">
    <source>
        <dbReference type="Proteomes" id="UP000595224"/>
    </source>
</evidence>
<evidence type="ECO:0000259" key="4">
    <source>
        <dbReference type="Pfam" id="PF00294"/>
    </source>
</evidence>
<keyword evidence="3 5" id="KW-0418">Kinase</keyword>
<dbReference type="InterPro" id="IPR011611">
    <property type="entry name" value="PfkB_dom"/>
</dbReference>
<gene>
    <name evidence="5" type="ORF">IWA51_00170</name>
</gene>
<dbReference type="Pfam" id="PF00294">
    <property type="entry name" value="PfkB"/>
    <property type="match status" value="1"/>
</dbReference>
<protein>
    <submittedName>
        <fullName evidence="5">Sugar kinase</fullName>
    </submittedName>
</protein>
<evidence type="ECO:0000313" key="5">
    <source>
        <dbReference type="EMBL" id="QQA01088.1"/>
    </source>
</evidence>
<keyword evidence="2" id="KW-0808">Transferase</keyword>